<evidence type="ECO:0000259" key="3">
    <source>
        <dbReference type="PROSITE" id="PS51272"/>
    </source>
</evidence>
<dbReference type="EMBL" id="VTPS01000002">
    <property type="protein sequence ID" value="TZE83137.1"/>
    <property type="molecule type" value="Genomic_DNA"/>
</dbReference>
<dbReference type="PROSITE" id="PS51272">
    <property type="entry name" value="SLH"/>
    <property type="match status" value="2"/>
</dbReference>
<dbReference type="RefSeq" id="WP_149544334.1">
    <property type="nucleotide sequence ID" value="NZ_VTPS01000002.1"/>
</dbReference>
<sequence>MKRALPLLLSAFMLITTLIMPAYAAPKGEPFKDMKGYEWAEEAVSRMSDKGILKGTGNGFFNPQKPVTWGEALIMFVRALGLEDEALNDYEIPSELKGIKIDKDLLGYVAVAYENGLLTLEEVQGVSLNAPVKRVDAAKLVVRALGLEGYVDDEYDLRDIFSDINEINADDIPYIYIAYIENIINGIDGKFVPEKPLTRAEMSVILDRLFSRLGDVIPLPAKRPSVTDKCVYISGRVTGIDKNNNTLIIDVENQELPDSIASKNMREIRLSYRTDAQFFDGEEYNDIKDIKIGEYVSLVVFKSQIIFAAANEDTTSYGELKLEAVDLEDVPDGVINELEDIKEEGGYKAFKDGDTYYLLAAAGEKPTGGYSISIYGARSAEDGSISVFVTERSPKAGDMVTQVITYPYDIKVIKPAGEVKEIRFLDSRGNILKTIEF</sequence>
<feature type="signal peptide" evidence="2">
    <location>
        <begin position="1"/>
        <end position="24"/>
    </location>
</feature>
<dbReference type="InterPro" id="IPR001119">
    <property type="entry name" value="SLH_dom"/>
</dbReference>
<proteinExistence type="predicted"/>
<evidence type="ECO:0000256" key="1">
    <source>
        <dbReference type="ARBA" id="ARBA00022737"/>
    </source>
</evidence>
<dbReference type="Pfam" id="PF00395">
    <property type="entry name" value="SLH"/>
    <property type="match status" value="2"/>
</dbReference>
<feature type="domain" description="SLH" evidence="3">
    <location>
        <begin position="27"/>
        <end position="90"/>
    </location>
</feature>
<keyword evidence="1" id="KW-0677">Repeat</keyword>
<keyword evidence="2" id="KW-0732">Signal</keyword>
<dbReference type="InterPro" id="IPR025748">
    <property type="entry name" value="PrcB_C_dom"/>
</dbReference>
<protein>
    <submittedName>
        <fullName evidence="4">Protease complex subunit PrcB family protein</fullName>
    </submittedName>
</protein>
<feature type="domain" description="SLH" evidence="3">
    <location>
        <begin position="158"/>
        <end position="220"/>
    </location>
</feature>
<keyword evidence="5" id="KW-1185">Reference proteome</keyword>
<evidence type="ECO:0000313" key="4">
    <source>
        <dbReference type="EMBL" id="TZE83137.1"/>
    </source>
</evidence>
<accession>A0A5D8QFD5</accession>
<evidence type="ECO:0000313" key="5">
    <source>
        <dbReference type="Proteomes" id="UP000322976"/>
    </source>
</evidence>
<organism evidence="4 5">
    <name type="scientific">Calorimonas adulescens</name>
    <dbReference type="NCBI Taxonomy" id="2606906"/>
    <lineage>
        <taxon>Bacteria</taxon>
        <taxon>Bacillati</taxon>
        <taxon>Bacillota</taxon>
        <taxon>Clostridia</taxon>
        <taxon>Thermoanaerobacterales</taxon>
        <taxon>Thermoanaerobacteraceae</taxon>
        <taxon>Calorimonas</taxon>
    </lineage>
</organism>
<keyword evidence="4" id="KW-0645">Protease</keyword>
<reference evidence="4 5" key="1">
    <citation type="submission" date="2019-08" db="EMBL/GenBank/DDBJ databases">
        <title>Calorimonas adulescens gen. nov., sp. nov., an anaerobic thermophilic bacterium from Sakhalin hot spring.</title>
        <authorList>
            <person name="Khomyakova M.A."/>
            <person name="Merkel A.Y."/>
            <person name="Novikov A."/>
            <person name="Bonch-Osmolovskaya E.A."/>
            <person name="Slobodkin A.I."/>
        </authorList>
    </citation>
    <scope>NUCLEOTIDE SEQUENCE [LARGE SCALE GENOMIC DNA]</scope>
    <source>
        <strain evidence="4 5">A05MB</strain>
    </source>
</reference>
<dbReference type="GO" id="GO:0006508">
    <property type="term" value="P:proteolysis"/>
    <property type="evidence" value="ECO:0007669"/>
    <property type="project" value="UniProtKB-KW"/>
</dbReference>
<keyword evidence="4" id="KW-0378">Hydrolase</keyword>
<dbReference type="GO" id="GO:0008233">
    <property type="term" value="F:peptidase activity"/>
    <property type="evidence" value="ECO:0007669"/>
    <property type="project" value="UniProtKB-KW"/>
</dbReference>
<dbReference type="AlphaFoldDB" id="A0A5D8QFD5"/>
<evidence type="ECO:0000256" key="2">
    <source>
        <dbReference type="SAM" id="SignalP"/>
    </source>
</evidence>
<dbReference type="Proteomes" id="UP000322976">
    <property type="component" value="Unassembled WGS sequence"/>
</dbReference>
<gene>
    <name evidence="4" type="ORF">FWJ32_02105</name>
</gene>
<comment type="caution">
    <text evidence="4">The sequence shown here is derived from an EMBL/GenBank/DDBJ whole genome shotgun (WGS) entry which is preliminary data.</text>
</comment>
<feature type="chain" id="PRO_5023060499" evidence="2">
    <location>
        <begin position="25"/>
        <end position="437"/>
    </location>
</feature>
<dbReference type="Pfam" id="PF14343">
    <property type="entry name" value="PrcB_C"/>
    <property type="match status" value="1"/>
</dbReference>
<name>A0A5D8QFD5_9THEO</name>